<keyword evidence="3" id="KW-0808">Transferase</keyword>
<organism evidence="6 7">
    <name type="scientific">Lysinibacillus agricola</name>
    <dbReference type="NCBI Taxonomy" id="2590012"/>
    <lineage>
        <taxon>Bacteria</taxon>
        <taxon>Bacillati</taxon>
        <taxon>Bacillota</taxon>
        <taxon>Bacilli</taxon>
        <taxon>Bacillales</taxon>
        <taxon>Bacillaceae</taxon>
        <taxon>Lysinibacillus</taxon>
    </lineage>
</organism>
<evidence type="ECO:0000313" key="6">
    <source>
        <dbReference type="EMBL" id="QQP10267.1"/>
    </source>
</evidence>
<name>A0ABX7ALJ0_9BACI</name>
<dbReference type="InterPro" id="IPR036890">
    <property type="entry name" value="HATPase_C_sf"/>
</dbReference>
<keyword evidence="6" id="KW-0067">ATP-binding</keyword>
<evidence type="ECO:0000256" key="3">
    <source>
        <dbReference type="ARBA" id="ARBA00022679"/>
    </source>
</evidence>
<reference evidence="6 7" key="1">
    <citation type="submission" date="2020-01" db="EMBL/GenBank/DDBJ databases">
        <authorList>
            <person name="Liu G."/>
            <person name="Liu B."/>
        </authorList>
    </citation>
    <scope>NUCLEOTIDE SEQUENCE [LARGE SCALE GENOMIC DNA]</scope>
    <source>
        <strain evidence="6 7">FJAT-51161</strain>
    </source>
</reference>
<sequence length="140" mass="16405">MNYHILVIEDDLEIQELIKQFIKQISPNMNLRTDRYLLEKAFKNIIHNAITYSPHGETILIVVTELPKENQIQIQLSSLKTRKYNNYLSHFIESRNRNTGRSELGLYIVKQIFESLSITYLMINTQNGVHFLVTIPKGRS</sequence>
<dbReference type="PANTHER" id="PTHR45453:SF3">
    <property type="entry name" value="HISTIDINE KINASE"/>
    <property type="match status" value="1"/>
</dbReference>
<dbReference type="Gene3D" id="3.30.565.10">
    <property type="entry name" value="Histidine kinase-like ATPase, C-terminal domain"/>
    <property type="match status" value="1"/>
</dbReference>
<keyword evidence="7" id="KW-1185">Reference proteome</keyword>
<dbReference type="Pfam" id="PF02518">
    <property type="entry name" value="HATPase_c"/>
    <property type="match status" value="1"/>
</dbReference>
<dbReference type="EMBL" id="CP067341">
    <property type="protein sequence ID" value="QQP10267.1"/>
    <property type="molecule type" value="Genomic_DNA"/>
</dbReference>
<evidence type="ECO:0000256" key="2">
    <source>
        <dbReference type="ARBA" id="ARBA00012438"/>
    </source>
</evidence>
<dbReference type="RefSeq" id="WP_053596645.1">
    <property type="nucleotide sequence ID" value="NZ_CP067341.1"/>
</dbReference>
<evidence type="ECO:0000259" key="5">
    <source>
        <dbReference type="Pfam" id="PF02518"/>
    </source>
</evidence>
<evidence type="ECO:0000256" key="4">
    <source>
        <dbReference type="ARBA" id="ARBA00022777"/>
    </source>
</evidence>
<evidence type="ECO:0000256" key="1">
    <source>
        <dbReference type="ARBA" id="ARBA00000085"/>
    </source>
</evidence>
<evidence type="ECO:0000313" key="7">
    <source>
        <dbReference type="Proteomes" id="UP000596049"/>
    </source>
</evidence>
<dbReference type="PANTHER" id="PTHR45453">
    <property type="entry name" value="PHOSPHATE REGULON SENSOR PROTEIN PHOR"/>
    <property type="match status" value="1"/>
</dbReference>
<comment type="catalytic activity">
    <reaction evidence="1">
        <text>ATP + protein L-histidine = ADP + protein N-phospho-L-histidine.</text>
        <dbReference type="EC" id="2.7.13.3"/>
    </reaction>
</comment>
<dbReference type="EC" id="2.7.13.3" evidence="2"/>
<dbReference type="Proteomes" id="UP000596049">
    <property type="component" value="Chromosome"/>
</dbReference>
<keyword evidence="6" id="KW-0547">Nucleotide-binding</keyword>
<dbReference type="InterPro" id="IPR050351">
    <property type="entry name" value="BphY/WalK/GraS-like"/>
</dbReference>
<dbReference type="SUPFAM" id="SSF55874">
    <property type="entry name" value="ATPase domain of HSP90 chaperone/DNA topoisomerase II/histidine kinase"/>
    <property type="match status" value="1"/>
</dbReference>
<protein>
    <recommendedName>
        <fullName evidence="2">histidine kinase</fullName>
        <ecNumber evidence="2">2.7.13.3</ecNumber>
    </recommendedName>
</protein>
<keyword evidence="4" id="KW-0418">Kinase</keyword>
<proteinExistence type="predicted"/>
<gene>
    <name evidence="6" type="ORF">FJQ98_13210</name>
</gene>
<feature type="domain" description="Histidine kinase/HSP90-like ATPase" evidence="5">
    <location>
        <begin position="34"/>
        <end position="137"/>
    </location>
</feature>
<accession>A0ABX7ALJ0</accession>
<dbReference type="GO" id="GO:0005524">
    <property type="term" value="F:ATP binding"/>
    <property type="evidence" value="ECO:0007669"/>
    <property type="project" value="UniProtKB-KW"/>
</dbReference>
<dbReference type="InterPro" id="IPR003594">
    <property type="entry name" value="HATPase_dom"/>
</dbReference>